<evidence type="ECO:0000313" key="2">
    <source>
        <dbReference type="EMBL" id="KNC86476.1"/>
    </source>
</evidence>
<protein>
    <submittedName>
        <fullName evidence="2">Uncharacterized protein</fullName>
    </submittedName>
</protein>
<gene>
    <name evidence="2" type="ORF">SARC_01385</name>
</gene>
<dbReference type="Proteomes" id="UP000054560">
    <property type="component" value="Unassembled WGS sequence"/>
</dbReference>
<feature type="compositionally biased region" description="Pro residues" evidence="1">
    <location>
        <begin position="62"/>
        <end position="84"/>
    </location>
</feature>
<accession>A0A0L0GC44</accession>
<feature type="compositionally biased region" description="Basic residues" evidence="1">
    <location>
        <begin position="86"/>
        <end position="99"/>
    </location>
</feature>
<evidence type="ECO:0000256" key="1">
    <source>
        <dbReference type="SAM" id="MobiDB-lite"/>
    </source>
</evidence>
<sequence length="122" mass="13195">MPLGFGEIVIIGCVGATVLIGPKKVIPRLAETIKMARQAMAEASKEGAAENAIQKSNAFKTPTPPPGGPTPQPPQPPPQVPQTPPRHSHPSHRLTRNHPHPPPSLMKYLGPRTFLRLRVCEE</sequence>
<dbReference type="GeneID" id="25901889"/>
<organism evidence="2 3">
    <name type="scientific">Sphaeroforma arctica JP610</name>
    <dbReference type="NCBI Taxonomy" id="667725"/>
    <lineage>
        <taxon>Eukaryota</taxon>
        <taxon>Ichthyosporea</taxon>
        <taxon>Ichthyophonida</taxon>
        <taxon>Sphaeroforma</taxon>
    </lineage>
</organism>
<evidence type="ECO:0000313" key="3">
    <source>
        <dbReference type="Proteomes" id="UP000054560"/>
    </source>
</evidence>
<name>A0A0L0GC44_9EUKA</name>
<proteinExistence type="predicted"/>
<feature type="region of interest" description="Disordered" evidence="1">
    <location>
        <begin position="42"/>
        <end position="111"/>
    </location>
</feature>
<dbReference type="AlphaFoldDB" id="A0A0L0GC44"/>
<reference evidence="2 3" key="1">
    <citation type="submission" date="2011-02" db="EMBL/GenBank/DDBJ databases">
        <title>The Genome Sequence of Sphaeroforma arctica JP610.</title>
        <authorList>
            <consortium name="The Broad Institute Genome Sequencing Platform"/>
            <person name="Russ C."/>
            <person name="Cuomo C."/>
            <person name="Young S.K."/>
            <person name="Zeng Q."/>
            <person name="Gargeya S."/>
            <person name="Alvarado L."/>
            <person name="Berlin A."/>
            <person name="Chapman S.B."/>
            <person name="Chen Z."/>
            <person name="Freedman E."/>
            <person name="Gellesch M."/>
            <person name="Goldberg J."/>
            <person name="Griggs A."/>
            <person name="Gujja S."/>
            <person name="Heilman E."/>
            <person name="Heiman D."/>
            <person name="Howarth C."/>
            <person name="Mehta T."/>
            <person name="Neiman D."/>
            <person name="Pearson M."/>
            <person name="Roberts A."/>
            <person name="Saif S."/>
            <person name="Shea T."/>
            <person name="Shenoy N."/>
            <person name="Sisk P."/>
            <person name="Stolte C."/>
            <person name="Sykes S."/>
            <person name="White J."/>
            <person name="Yandava C."/>
            <person name="Burger G."/>
            <person name="Gray M.W."/>
            <person name="Holland P.W.H."/>
            <person name="King N."/>
            <person name="Lang F.B.F."/>
            <person name="Roger A.J."/>
            <person name="Ruiz-Trillo I."/>
            <person name="Haas B."/>
            <person name="Nusbaum C."/>
            <person name="Birren B."/>
        </authorList>
    </citation>
    <scope>NUCLEOTIDE SEQUENCE [LARGE SCALE GENOMIC DNA]</scope>
    <source>
        <strain evidence="2 3">JP610</strain>
    </source>
</reference>
<dbReference type="EMBL" id="KQ241650">
    <property type="protein sequence ID" value="KNC86476.1"/>
    <property type="molecule type" value="Genomic_DNA"/>
</dbReference>
<dbReference type="RefSeq" id="XP_014160378.1">
    <property type="nucleotide sequence ID" value="XM_014304903.1"/>
</dbReference>
<keyword evidence="3" id="KW-1185">Reference proteome</keyword>